<dbReference type="PANTHER" id="PTHR24177:SF314">
    <property type="entry name" value="PROTEIN ACCELERATED CELL DEATH 6-LIKE ISOFORM X1"/>
    <property type="match status" value="1"/>
</dbReference>
<dbReference type="Pfam" id="PF13962">
    <property type="entry name" value="PGG"/>
    <property type="match status" value="1"/>
</dbReference>
<feature type="transmembrane region" description="Helical" evidence="2">
    <location>
        <begin position="320"/>
        <end position="342"/>
    </location>
</feature>
<keyword evidence="5" id="KW-1185">Reference proteome</keyword>
<dbReference type="GO" id="GO:0016020">
    <property type="term" value="C:membrane"/>
    <property type="evidence" value="ECO:0007669"/>
    <property type="project" value="TreeGrafter"/>
</dbReference>
<reference evidence="5" key="1">
    <citation type="journal article" date="2020" name="Nat. Commun.">
        <title>Genome assembly of wild tea tree DASZ reveals pedigree and selection history of tea varieties.</title>
        <authorList>
            <person name="Zhang W."/>
            <person name="Zhang Y."/>
            <person name="Qiu H."/>
            <person name="Guo Y."/>
            <person name="Wan H."/>
            <person name="Zhang X."/>
            <person name="Scossa F."/>
            <person name="Alseekh S."/>
            <person name="Zhang Q."/>
            <person name="Wang P."/>
            <person name="Xu L."/>
            <person name="Schmidt M.H."/>
            <person name="Jia X."/>
            <person name="Li D."/>
            <person name="Zhu A."/>
            <person name="Guo F."/>
            <person name="Chen W."/>
            <person name="Ni D."/>
            <person name="Usadel B."/>
            <person name="Fernie A.R."/>
            <person name="Wen W."/>
        </authorList>
    </citation>
    <scope>NUCLEOTIDE SEQUENCE [LARGE SCALE GENOMIC DNA]</scope>
    <source>
        <strain evidence="5">cv. G240</strain>
    </source>
</reference>
<dbReference type="Proteomes" id="UP000593564">
    <property type="component" value="Unassembled WGS sequence"/>
</dbReference>
<keyword evidence="2" id="KW-1133">Transmembrane helix</keyword>
<evidence type="ECO:0000256" key="1">
    <source>
        <dbReference type="SAM" id="MobiDB-lite"/>
    </source>
</evidence>
<dbReference type="InterPro" id="IPR036770">
    <property type="entry name" value="Ankyrin_rpt-contain_sf"/>
</dbReference>
<accession>A0A7J7GK96</accession>
<comment type="caution">
    <text evidence="4">The sequence shown here is derived from an EMBL/GenBank/DDBJ whole genome shotgun (WGS) entry which is preliminary data.</text>
</comment>
<feature type="transmembrane region" description="Helical" evidence="2">
    <location>
        <begin position="233"/>
        <end position="253"/>
    </location>
</feature>
<feature type="transmembrane region" description="Helical" evidence="2">
    <location>
        <begin position="354"/>
        <end position="375"/>
    </location>
</feature>
<keyword evidence="2" id="KW-0472">Membrane</keyword>
<dbReference type="InterPro" id="IPR002110">
    <property type="entry name" value="Ankyrin_rpt"/>
</dbReference>
<proteinExistence type="predicted"/>
<feature type="transmembrane region" description="Helical" evidence="2">
    <location>
        <begin position="273"/>
        <end position="299"/>
    </location>
</feature>
<dbReference type="EMBL" id="JACBKZ010000010">
    <property type="protein sequence ID" value="KAF5940321.1"/>
    <property type="molecule type" value="Genomic_DNA"/>
</dbReference>
<dbReference type="Pfam" id="PF12796">
    <property type="entry name" value="Ank_2"/>
    <property type="match status" value="1"/>
</dbReference>
<feature type="domain" description="PGG" evidence="3">
    <location>
        <begin position="228"/>
        <end position="339"/>
    </location>
</feature>
<dbReference type="PANTHER" id="PTHR24177">
    <property type="entry name" value="CASKIN"/>
    <property type="match status" value="1"/>
</dbReference>
<protein>
    <recommendedName>
        <fullName evidence="3">PGG domain-containing protein</fullName>
    </recommendedName>
</protein>
<evidence type="ECO:0000259" key="3">
    <source>
        <dbReference type="Pfam" id="PF13962"/>
    </source>
</evidence>
<dbReference type="SUPFAM" id="SSF48403">
    <property type="entry name" value="Ankyrin repeat"/>
    <property type="match status" value="1"/>
</dbReference>
<name>A0A7J7GK96_CAMSI</name>
<sequence>MVVLRYIASNNWSIMFVKVPLWEAILGKKQKYESAVSLAKFLILKDTSWDVPQTNIILTTPKTHKYGELASSNSWVQLVGEVQKTPRGSKIKTPETPLFLATKSGILEIVKEILNKYPQAIEHIDHEGRNILHVAIQYRQIHIFDFVEKMEVPMKNLMRKITDHGNSVLHMIGDKPDDDDFDEDMRSPALRVKKKSANNFKKHYNNDGKTADKLFAESNAKLRRDAQEWLKRTAENCSIVAVLISTVAFAAAYTVPGGPNQATGYPLLLNQPFFIIFALTDALSLTFALTSVITFLSILTSSFHLKDFKQSLPQKLMLGITLLILSVSMMMLAFGATVILLIRNKEQWSRIVSYSVAFLPVSIFTLTYLPLYIELMKTFTYTLKKISEAFPVVFVRSWVTKSLKCSRTSNPNDQSLANASSFTRSSAAQTTHDPV</sequence>
<dbReference type="AlphaFoldDB" id="A0A7J7GK96"/>
<reference evidence="4 5" key="2">
    <citation type="submission" date="2020-07" db="EMBL/GenBank/DDBJ databases">
        <title>Genome assembly of wild tea tree DASZ reveals pedigree and selection history of tea varieties.</title>
        <authorList>
            <person name="Zhang W."/>
        </authorList>
    </citation>
    <scope>NUCLEOTIDE SEQUENCE [LARGE SCALE GENOMIC DNA]</scope>
    <source>
        <strain evidence="5">cv. G240</strain>
        <tissue evidence="4">Leaf</tissue>
    </source>
</reference>
<evidence type="ECO:0000313" key="4">
    <source>
        <dbReference type="EMBL" id="KAF5940321.1"/>
    </source>
</evidence>
<keyword evidence="2" id="KW-0812">Transmembrane</keyword>
<dbReference type="Gene3D" id="1.25.40.20">
    <property type="entry name" value="Ankyrin repeat-containing domain"/>
    <property type="match status" value="1"/>
</dbReference>
<evidence type="ECO:0000256" key="2">
    <source>
        <dbReference type="SAM" id="Phobius"/>
    </source>
</evidence>
<evidence type="ECO:0000313" key="5">
    <source>
        <dbReference type="Proteomes" id="UP000593564"/>
    </source>
</evidence>
<dbReference type="InterPro" id="IPR026961">
    <property type="entry name" value="PGG_dom"/>
</dbReference>
<feature type="region of interest" description="Disordered" evidence="1">
    <location>
        <begin position="407"/>
        <end position="435"/>
    </location>
</feature>
<organism evidence="4 5">
    <name type="scientific">Camellia sinensis</name>
    <name type="common">Tea plant</name>
    <name type="synonym">Thea sinensis</name>
    <dbReference type="NCBI Taxonomy" id="4442"/>
    <lineage>
        <taxon>Eukaryota</taxon>
        <taxon>Viridiplantae</taxon>
        <taxon>Streptophyta</taxon>
        <taxon>Embryophyta</taxon>
        <taxon>Tracheophyta</taxon>
        <taxon>Spermatophyta</taxon>
        <taxon>Magnoliopsida</taxon>
        <taxon>eudicotyledons</taxon>
        <taxon>Gunneridae</taxon>
        <taxon>Pentapetalae</taxon>
        <taxon>asterids</taxon>
        <taxon>Ericales</taxon>
        <taxon>Theaceae</taxon>
        <taxon>Camellia</taxon>
    </lineage>
</organism>
<gene>
    <name evidence="4" type="ORF">HYC85_021488</name>
</gene>